<dbReference type="Proteomes" id="UP001055156">
    <property type="component" value="Unassembled WGS sequence"/>
</dbReference>
<organism evidence="3 4">
    <name type="scientific">Methylobacterium organophilum</name>
    <dbReference type="NCBI Taxonomy" id="410"/>
    <lineage>
        <taxon>Bacteria</taxon>
        <taxon>Pseudomonadati</taxon>
        <taxon>Pseudomonadota</taxon>
        <taxon>Alphaproteobacteria</taxon>
        <taxon>Hyphomicrobiales</taxon>
        <taxon>Methylobacteriaceae</taxon>
        <taxon>Methylobacterium</taxon>
    </lineage>
</organism>
<keyword evidence="2" id="KW-0812">Transmembrane</keyword>
<keyword evidence="2" id="KW-1133">Transmembrane helix</keyword>
<accession>A0ABQ4TE42</accession>
<evidence type="ECO:0000313" key="4">
    <source>
        <dbReference type="Proteomes" id="UP001055156"/>
    </source>
</evidence>
<protein>
    <recommendedName>
        <fullName evidence="5">Pilus assembly protein</fullName>
    </recommendedName>
</protein>
<reference evidence="3" key="1">
    <citation type="journal article" date="2021" name="Front. Microbiol.">
        <title>Comprehensive Comparative Genomics and Phenotyping of Methylobacterium Species.</title>
        <authorList>
            <person name="Alessa O."/>
            <person name="Ogura Y."/>
            <person name="Fujitani Y."/>
            <person name="Takami H."/>
            <person name="Hayashi T."/>
            <person name="Sahin N."/>
            <person name="Tani A."/>
        </authorList>
    </citation>
    <scope>NUCLEOTIDE SEQUENCE</scope>
    <source>
        <strain evidence="3">NBRC 15689</strain>
    </source>
</reference>
<reference evidence="3" key="2">
    <citation type="submission" date="2021-08" db="EMBL/GenBank/DDBJ databases">
        <authorList>
            <person name="Tani A."/>
            <person name="Ola A."/>
            <person name="Ogura Y."/>
            <person name="Katsura K."/>
            <person name="Hayashi T."/>
        </authorList>
    </citation>
    <scope>NUCLEOTIDE SEQUENCE</scope>
    <source>
        <strain evidence="3">NBRC 15689</strain>
    </source>
</reference>
<dbReference type="RefSeq" id="WP_238313748.1">
    <property type="nucleotide sequence ID" value="NZ_BPQV01000015.1"/>
</dbReference>
<comment type="caution">
    <text evidence="3">The sequence shown here is derived from an EMBL/GenBank/DDBJ whole genome shotgun (WGS) entry which is preliminary data.</text>
</comment>
<keyword evidence="4" id="KW-1185">Reference proteome</keyword>
<evidence type="ECO:0008006" key="5">
    <source>
        <dbReference type="Google" id="ProtNLM"/>
    </source>
</evidence>
<name>A0ABQ4TE42_METOR</name>
<evidence type="ECO:0000313" key="3">
    <source>
        <dbReference type="EMBL" id="GJE29351.1"/>
    </source>
</evidence>
<evidence type="ECO:0000256" key="2">
    <source>
        <dbReference type="SAM" id="Phobius"/>
    </source>
</evidence>
<evidence type="ECO:0000256" key="1">
    <source>
        <dbReference type="SAM" id="MobiDB-lite"/>
    </source>
</evidence>
<dbReference type="EMBL" id="BPQV01000015">
    <property type="protein sequence ID" value="GJE29351.1"/>
    <property type="molecule type" value="Genomic_DNA"/>
</dbReference>
<sequence length="273" mass="29680">MPAPLSRKPTLAASEGNCGLCLADRIRAVSARFRRHGRCFRFADSGIAATEFVLLLPTLLFILFCGAQLITYIDATRKVDLVAYSVSQMVSQLPPPINGSIAKVNSTDLRFSYDSTLVLFPYVMADARIRGVKWQDNISINFASIEFKPKDASCKSKIQGAADASTCYEAKVVWTSSGSPQPSDGPNFRPCSTSQRAMDDKAPPNRAALPRSAFGPLSLVVIDVVFTFRPTFGARFLPAIRIARSAYVQPRYAALVSYDTTNSDGIAVTCPGY</sequence>
<feature type="compositionally biased region" description="Polar residues" evidence="1">
    <location>
        <begin position="176"/>
        <end position="196"/>
    </location>
</feature>
<proteinExistence type="predicted"/>
<keyword evidence="2" id="KW-0472">Membrane</keyword>
<feature type="region of interest" description="Disordered" evidence="1">
    <location>
        <begin position="176"/>
        <end position="205"/>
    </location>
</feature>
<feature type="transmembrane region" description="Helical" evidence="2">
    <location>
        <begin position="42"/>
        <end position="64"/>
    </location>
</feature>
<gene>
    <name evidence="3" type="ORF">LKMONMHP_4231</name>
</gene>